<dbReference type="AlphaFoldDB" id="A0A085MWX8"/>
<feature type="compositionally biased region" description="Polar residues" evidence="1">
    <location>
        <begin position="118"/>
        <end position="129"/>
    </location>
</feature>
<dbReference type="EMBL" id="KL367614">
    <property type="protein sequence ID" value="KFD61724.1"/>
    <property type="molecule type" value="Genomic_DNA"/>
</dbReference>
<gene>
    <name evidence="2" type="ORF">M514_02109</name>
</gene>
<proteinExistence type="predicted"/>
<accession>A0A085MWX8</accession>
<dbReference type="InterPro" id="IPR044898">
    <property type="entry name" value="CDI_dom_sf"/>
</dbReference>
<protein>
    <submittedName>
        <fullName evidence="2">Uncharacterized protein</fullName>
    </submittedName>
</protein>
<organism evidence="2">
    <name type="scientific">Trichuris suis</name>
    <name type="common">pig whipworm</name>
    <dbReference type="NCBI Taxonomy" id="68888"/>
    <lineage>
        <taxon>Eukaryota</taxon>
        <taxon>Metazoa</taxon>
        <taxon>Ecdysozoa</taxon>
        <taxon>Nematoda</taxon>
        <taxon>Enoplea</taxon>
        <taxon>Dorylaimia</taxon>
        <taxon>Trichinellida</taxon>
        <taxon>Trichuridae</taxon>
        <taxon>Trichuris</taxon>
    </lineage>
</organism>
<name>A0A085MWX8_9BILA</name>
<dbReference type="Proteomes" id="UP000030758">
    <property type="component" value="Unassembled WGS sequence"/>
</dbReference>
<sequence>MALQPLQENAKIVTLSRRNLLVQERRLPVRRRLFSRADDTESQSDLKSSTDLWLARHLDNMRLQLRQASYKWGYDFEADRPNPVADCEFVWTAVPANQVPLPYRTCGPAAKEPKVRTDQSTLNTSSTPTVPCPGRKRPRQTSLNEFFAVSKQSPNEPSGDLARVPGQCAPFSLRHMYQCVVLQSPYRLLLLPPFLCHACV</sequence>
<evidence type="ECO:0000313" key="2">
    <source>
        <dbReference type="EMBL" id="KFD61724.1"/>
    </source>
</evidence>
<evidence type="ECO:0000256" key="1">
    <source>
        <dbReference type="SAM" id="MobiDB-lite"/>
    </source>
</evidence>
<dbReference type="Gene3D" id="4.10.365.10">
    <property type="entry name" value="p27"/>
    <property type="match status" value="1"/>
</dbReference>
<reference evidence="2" key="1">
    <citation type="journal article" date="2014" name="Nat. Genet.">
        <title>Genome and transcriptome of the porcine whipworm Trichuris suis.</title>
        <authorList>
            <person name="Jex A.R."/>
            <person name="Nejsum P."/>
            <person name="Schwarz E.M."/>
            <person name="Hu L."/>
            <person name="Young N.D."/>
            <person name="Hall R.S."/>
            <person name="Korhonen P.K."/>
            <person name="Liao S."/>
            <person name="Thamsborg S."/>
            <person name="Xia J."/>
            <person name="Xu P."/>
            <person name="Wang S."/>
            <person name="Scheerlinck J.P."/>
            <person name="Hofmann A."/>
            <person name="Sternberg P.W."/>
            <person name="Wang J."/>
            <person name="Gasser R.B."/>
        </authorList>
    </citation>
    <scope>NUCLEOTIDE SEQUENCE [LARGE SCALE GENOMIC DNA]</scope>
    <source>
        <strain evidence="2">DCEP-RM93F</strain>
    </source>
</reference>
<feature type="region of interest" description="Disordered" evidence="1">
    <location>
        <begin position="110"/>
        <end position="138"/>
    </location>
</feature>